<feature type="transmembrane region" description="Helical" evidence="5">
    <location>
        <begin position="73"/>
        <end position="99"/>
    </location>
</feature>
<organism evidence="6 7">
    <name type="scientific">Sphingomonas psychrotolerans</name>
    <dbReference type="NCBI Taxonomy" id="1327635"/>
    <lineage>
        <taxon>Bacteria</taxon>
        <taxon>Pseudomonadati</taxon>
        <taxon>Pseudomonadota</taxon>
        <taxon>Alphaproteobacteria</taxon>
        <taxon>Sphingomonadales</taxon>
        <taxon>Sphingomonadaceae</taxon>
        <taxon>Sphingomonas</taxon>
    </lineage>
</organism>
<dbReference type="KEGG" id="sphc:CVN68_07320"/>
<accession>A0A2K8MKT0</accession>
<evidence type="ECO:0008006" key="8">
    <source>
        <dbReference type="Google" id="ProtNLM"/>
    </source>
</evidence>
<evidence type="ECO:0000313" key="6">
    <source>
        <dbReference type="EMBL" id="ATY31801.1"/>
    </source>
</evidence>
<protein>
    <recommendedName>
        <fullName evidence="8">MAPEG family protein</fullName>
    </recommendedName>
</protein>
<feature type="transmembrane region" description="Helical" evidence="5">
    <location>
        <begin position="6"/>
        <end position="26"/>
    </location>
</feature>
<dbReference type="RefSeq" id="WP_100281610.1">
    <property type="nucleotide sequence ID" value="NZ_CP024923.1"/>
</dbReference>
<dbReference type="SUPFAM" id="SSF161084">
    <property type="entry name" value="MAPEG domain-like"/>
    <property type="match status" value="1"/>
</dbReference>
<evidence type="ECO:0000313" key="7">
    <source>
        <dbReference type="Proteomes" id="UP000229081"/>
    </source>
</evidence>
<reference evidence="6 7" key="1">
    <citation type="submission" date="2017-11" db="EMBL/GenBank/DDBJ databases">
        <title>Complete genome sequence of Sphingomonas sp. Strain Cra20, a psychrotolerant potential plant growth promoting rhizobacteria.</title>
        <authorList>
            <person name="Luo Y."/>
        </authorList>
    </citation>
    <scope>NUCLEOTIDE SEQUENCE [LARGE SCALE GENOMIC DNA]</scope>
    <source>
        <strain evidence="6 7">Cra20</strain>
    </source>
</reference>
<dbReference type="Proteomes" id="UP000229081">
    <property type="component" value="Chromosome"/>
</dbReference>
<keyword evidence="3 5" id="KW-1133">Transmembrane helix</keyword>
<evidence type="ECO:0000256" key="5">
    <source>
        <dbReference type="SAM" id="Phobius"/>
    </source>
</evidence>
<keyword evidence="2 5" id="KW-0812">Transmembrane</keyword>
<evidence type="ECO:0000256" key="1">
    <source>
        <dbReference type="ARBA" id="ARBA00004370"/>
    </source>
</evidence>
<dbReference type="OrthoDB" id="5516290at2"/>
<dbReference type="Gene3D" id="1.20.120.550">
    <property type="entry name" value="Membrane associated eicosanoid/glutathione metabolism-like domain"/>
    <property type="match status" value="1"/>
</dbReference>
<evidence type="ECO:0000256" key="3">
    <source>
        <dbReference type="ARBA" id="ARBA00022989"/>
    </source>
</evidence>
<gene>
    <name evidence="6" type="ORF">CVN68_07320</name>
</gene>
<dbReference type="EMBL" id="CP024923">
    <property type="protein sequence ID" value="ATY31801.1"/>
    <property type="molecule type" value="Genomic_DNA"/>
</dbReference>
<evidence type="ECO:0000256" key="2">
    <source>
        <dbReference type="ARBA" id="ARBA00022692"/>
    </source>
</evidence>
<keyword evidence="7" id="KW-1185">Reference proteome</keyword>
<dbReference type="AlphaFoldDB" id="A0A2K8MKT0"/>
<dbReference type="GO" id="GO:0016020">
    <property type="term" value="C:membrane"/>
    <property type="evidence" value="ECO:0007669"/>
    <property type="project" value="UniProtKB-SubCell"/>
</dbReference>
<evidence type="ECO:0000256" key="4">
    <source>
        <dbReference type="ARBA" id="ARBA00023136"/>
    </source>
</evidence>
<comment type="subcellular location">
    <subcellularLocation>
        <location evidence="1">Membrane</location>
    </subcellularLocation>
</comment>
<feature type="transmembrane region" description="Helical" evidence="5">
    <location>
        <begin position="119"/>
        <end position="141"/>
    </location>
</feature>
<dbReference type="InterPro" id="IPR001129">
    <property type="entry name" value="Membr-assoc_MAPEG"/>
</dbReference>
<name>A0A2K8MKT0_9SPHN</name>
<dbReference type="Pfam" id="PF01124">
    <property type="entry name" value="MAPEG"/>
    <property type="match status" value="1"/>
</dbReference>
<proteinExistence type="predicted"/>
<keyword evidence="4 5" id="KW-0472">Membrane</keyword>
<dbReference type="InterPro" id="IPR023352">
    <property type="entry name" value="MAPEG-like_dom_sf"/>
</dbReference>
<sequence length="142" mass="15445">MHSQILAPVVALVAWSLVMLVWMMAIRLPALKKAGIDMSKARGGRPGILDGMVEERAQWPAHNYIHLMEQPTLFYAIALALALLGAGDGINAWIAWGYVALRVLHSLVQATFNKVAVRFGLFVLSTLALVALTLHAGIVLLH</sequence>